<sequence length="347" mass="39785">MAKEFEVKQFQKNIYTFIRESDSENGEVEVFLLSSSDGEPIKFLKKTDDNKFEILLELDRRPYFLIKSKSGEYKVAERTLPVSGMNNFRDMGGYKANNGKRVKWGVLYRSDHIHNATEDGLEYLRQLNLKTIVDYRSDNEVSKYPNPIIHTGVTSFQLDPSAHVAELAAQFQSSKEDEDINLINKIIEQQKSGQLVDHSEVVYSQYRTFAEGKESKTAFSKMLTVLANPNSPASVQHCRGGKDRTGYGAMLLLGILGVSKEDLIQDYLITGKNREERNRVKMEGYRKLTTDEKVLDHLYSFIDTKSDFIEASINSIFDGYGSIEQYAISELDIDKEIIDRLREMYLE</sequence>
<dbReference type="InterPro" id="IPR026893">
    <property type="entry name" value="Tyr/Ser_Pase_IphP-type"/>
</dbReference>
<proteinExistence type="inferred from homology"/>
<comment type="caution">
    <text evidence="2">The sequence shown here is derived from an EMBL/GenBank/DDBJ whole genome shotgun (WGS) entry which is preliminary data.</text>
</comment>
<dbReference type="PANTHER" id="PTHR31126">
    <property type="entry name" value="TYROSINE-PROTEIN PHOSPHATASE"/>
    <property type="match status" value="1"/>
</dbReference>
<dbReference type="Gene3D" id="3.90.190.10">
    <property type="entry name" value="Protein tyrosine phosphatase superfamily"/>
    <property type="match status" value="1"/>
</dbReference>
<accession>A0A7X6RZU9</accession>
<keyword evidence="3" id="KW-1185">Reference proteome</keyword>
<reference evidence="2 3" key="1">
    <citation type="submission" date="2020-04" db="EMBL/GenBank/DDBJ databases">
        <title>MicrobeNet Type strains.</title>
        <authorList>
            <person name="Nicholson A.C."/>
        </authorList>
    </citation>
    <scope>NUCLEOTIDE SEQUENCE [LARGE SCALE GENOMIC DNA]</scope>
    <source>
        <strain evidence="2 3">CCUG 69612</strain>
    </source>
</reference>
<dbReference type="PANTHER" id="PTHR31126:SF1">
    <property type="entry name" value="TYROSINE SPECIFIC PROTEIN PHOSPHATASES DOMAIN-CONTAINING PROTEIN"/>
    <property type="match status" value="1"/>
</dbReference>
<dbReference type="Proteomes" id="UP000522720">
    <property type="component" value="Unassembled WGS sequence"/>
</dbReference>
<dbReference type="Pfam" id="PF13350">
    <property type="entry name" value="Y_phosphatase3"/>
    <property type="match status" value="1"/>
</dbReference>
<dbReference type="SUPFAM" id="SSF52799">
    <property type="entry name" value="(Phosphotyrosine protein) phosphatases II"/>
    <property type="match status" value="1"/>
</dbReference>
<organism evidence="2 3">
    <name type="scientific">Streptococcus ovuberis</name>
    <dbReference type="NCBI Taxonomy" id="1936207"/>
    <lineage>
        <taxon>Bacteria</taxon>
        <taxon>Bacillati</taxon>
        <taxon>Bacillota</taxon>
        <taxon>Bacilli</taxon>
        <taxon>Lactobacillales</taxon>
        <taxon>Streptococcaceae</taxon>
        <taxon>Streptococcus</taxon>
    </lineage>
</organism>
<dbReference type="AlphaFoldDB" id="A0A7X6RZU9"/>
<dbReference type="RefSeq" id="WP_168548178.1">
    <property type="nucleotide sequence ID" value="NZ_JAAXPR010000001.1"/>
</dbReference>
<name>A0A7X6RZU9_9STRE</name>
<dbReference type="InterPro" id="IPR029021">
    <property type="entry name" value="Prot-tyrosine_phosphatase-like"/>
</dbReference>
<dbReference type="GO" id="GO:0004721">
    <property type="term" value="F:phosphoprotein phosphatase activity"/>
    <property type="evidence" value="ECO:0007669"/>
    <property type="project" value="InterPro"/>
</dbReference>
<gene>
    <name evidence="2" type="ORF">HF992_00850</name>
</gene>
<protein>
    <submittedName>
        <fullName evidence="2">Tyrosine-protein phosphatase</fullName>
    </submittedName>
</protein>
<evidence type="ECO:0000313" key="3">
    <source>
        <dbReference type="Proteomes" id="UP000522720"/>
    </source>
</evidence>
<evidence type="ECO:0000256" key="1">
    <source>
        <dbReference type="ARBA" id="ARBA00009580"/>
    </source>
</evidence>
<evidence type="ECO:0000313" key="2">
    <source>
        <dbReference type="EMBL" id="NKZ19414.1"/>
    </source>
</evidence>
<dbReference type="EMBL" id="JAAXPR010000001">
    <property type="protein sequence ID" value="NKZ19414.1"/>
    <property type="molecule type" value="Genomic_DNA"/>
</dbReference>
<comment type="similarity">
    <text evidence="1">Belongs to the protein-tyrosine phosphatase family.</text>
</comment>